<feature type="transmembrane region" description="Helical" evidence="5">
    <location>
        <begin position="169"/>
        <end position="186"/>
    </location>
</feature>
<dbReference type="AlphaFoldDB" id="W4UQI3"/>
<keyword evidence="4 5" id="KW-0472">Membrane</keyword>
<evidence type="ECO:0000313" key="6">
    <source>
        <dbReference type="EMBL" id="GAE83067.1"/>
    </source>
</evidence>
<dbReference type="GO" id="GO:0005384">
    <property type="term" value="F:manganese ion transmembrane transporter activity"/>
    <property type="evidence" value="ECO:0007669"/>
    <property type="project" value="InterPro"/>
</dbReference>
<protein>
    <submittedName>
        <fullName evidence="6">Nodulin 21-related protein</fullName>
    </submittedName>
</protein>
<dbReference type="InterPro" id="IPR008217">
    <property type="entry name" value="Ccc1_fam"/>
</dbReference>
<feature type="transmembrane region" description="Helical" evidence="5">
    <location>
        <begin position="206"/>
        <end position="226"/>
    </location>
</feature>
<evidence type="ECO:0000256" key="3">
    <source>
        <dbReference type="ARBA" id="ARBA00022989"/>
    </source>
</evidence>
<dbReference type="Pfam" id="PF01988">
    <property type="entry name" value="VIT1"/>
    <property type="match status" value="1"/>
</dbReference>
<dbReference type="SUPFAM" id="SSF47240">
    <property type="entry name" value="Ferritin-like"/>
    <property type="match status" value="1"/>
</dbReference>
<dbReference type="PANTHER" id="PTHR31851">
    <property type="entry name" value="FE(2+)/MN(2+) TRANSPORTER PCL1"/>
    <property type="match status" value="1"/>
</dbReference>
<dbReference type="GO" id="GO:0012505">
    <property type="term" value="C:endomembrane system"/>
    <property type="evidence" value="ECO:0007669"/>
    <property type="project" value="UniProtKB-SubCell"/>
</dbReference>
<sequence length="294" mass="32751">MIKYMELTEQDRKDFLRFQRNEITESLVYERLASIEKDESNRKTLRLIAAEERSHYHILKKYTGQDVAPSRKRLVRFYLLARILGITFAIKLMESGEENAHNNYDKYTYLPDLQELAQEEKVHEGKLIALINEERLDYMGSVVLGLNDALVEFTGALAGFTLALSDSKLIALTGSITGIAAALSMASSEYLSTKSEGGEGKKPAKAAIYTGIAYLITVVALVTPFILISNVIAALGVMLFMALTIIALFNYYYAVARGESFRKRFTEMAVLSFSVAAISFLIGYALKTFTGIDA</sequence>
<keyword evidence="7" id="KW-1185">Reference proteome</keyword>
<reference evidence="6 7" key="1">
    <citation type="journal article" date="2014" name="Genome Announc.">
        <title>Draft Genome Sequence of Bacteroides reticulotermitis Strain JCM 10512T, Isolated from the Gut of a Termite.</title>
        <authorList>
            <person name="Yuki M."/>
            <person name="Oshima K."/>
            <person name="Suda W."/>
            <person name="Sakamoto M."/>
            <person name="Iida T."/>
            <person name="Hattori M."/>
            <person name="Ohkuma M."/>
        </authorList>
    </citation>
    <scope>NUCLEOTIDE SEQUENCE [LARGE SCALE GENOMIC DNA]</scope>
    <source>
        <strain evidence="6 7">JCM 10512</strain>
    </source>
</reference>
<keyword evidence="3 5" id="KW-1133">Transmembrane helix</keyword>
<dbReference type="InterPro" id="IPR009078">
    <property type="entry name" value="Ferritin-like_SF"/>
</dbReference>
<evidence type="ECO:0000256" key="5">
    <source>
        <dbReference type="SAM" id="Phobius"/>
    </source>
</evidence>
<accession>W4UQI3</accession>
<name>W4UQI3_9BACE</name>
<evidence type="ECO:0000256" key="4">
    <source>
        <dbReference type="ARBA" id="ARBA00023136"/>
    </source>
</evidence>
<comment type="caution">
    <text evidence="6">The sequence shown here is derived from an EMBL/GenBank/DDBJ whole genome shotgun (WGS) entry which is preliminary data.</text>
</comment>
<dbReference type="CDD" id="cd02431">
    <property type="entry name" value="Ferritin_CCC1_C"/>
    <property type="match status" value="1"/>
</dbReference>
<dbReference type="EMBL" id="BAIV01000006">
    <property type="protein sequence ID" value="GAE83067.1"/>
    <property type="molecule type" value="Genomic_DNA"/>
</dbReference>
<feature type="transmembrane region" description="Helical" evidence="5">
    <location>
        <begin position="265"/>
        <end position="286"/>
    </location>
</feature>
<keyword evidence="2 5" id="KW-0812">Transmembrane</keyword>
<evidence type="ECO:0000256" key="2">
    <source>
        <dbReference type="ARBA" id="ARBA00022692"/>
    </source>
</evidence>
<dbReference type="STRING" id="1445607.JCM10512_1319"/>
<dbReference type="Proteomes" id="UP000019131">
    <property type="component" value="Unassembled WGS sequence"/>
</dbReference>
<comment type="subcellular location">
    <subcellularLocation>
        <location evidence="1">Endomembrane system</location>
        <topology evidence="1">Multi-pass membrane protein</topology>
    </subcellularLocation>
</comment>
<proteinExistence type="predicted"/>
<gene>
    <name evidence="6" type="ORF">JCM10512_1319</name>
</gene>
<dbReference type="InterPro" id="IPR039376">
    <property type="entry name" value="Ferritin_CCC1_N"/>
</dbReference>
<evidence type="ECO:0000256" key="1">
    <source>
        <dbReference type="ARBA" id="ARBA00004127"/>
    </source>
</evidence>
<evidence type="ECO:0000313" key="7">
    <source>
        <dbReference type="Proteomes" id="UP000019131"/>
    </source>
</evidence>
<feature type="transmembrane region" description="Helical" evidence="5">
    <location>
        <begin position="232"/>
        <end position="253"/>
    </location>
</feature>
<dbReference type="CDD" id="cd01044">
    <property type="entry name" value="Ferritin_CCC1_N"/>
    <property type="match status" value="1"/>
</dbReference>
<dbReference type="GO" id="GO:0030026">
    <property type="term" value="P:intracellular manganese ion homeostasis"/>
    <property type="evidence" value="ECO:0007669"/>
    <property type="project" value="InterPro"/>
</dbReference>
<organism evidence="6 7">
    <name type="scientific">Bacteroides reticulotermitis JCM 10512</name>
    <dbReference type="NCBI Taxonomy" id="1445607"/>
    <lineage>
        <taxon>Bacteria</taxon>
        <taxon>Pseudomonadati</taxon>
        <taxon>Bacteroidota</taxon>
        <taxon>Bacteroidia</taxon>
        <taxon>Bacteroidales</taxon>
        <taxon>Bacteroidaceae</taxon>
        <taxon>Bacteroides</taxon>
    </lineage>
</organism>